<comment type="subcellular location">
    <subcellularLocation>
        <location evidence="1">Cell membrane</location>
        <topology evidence="1">Multi-pass membrane protein</topology>
    </subcellularLocation>
</comment>
<evidence type="ECO:0000256" key="1">
    <source>
        <dbReference type="ARBA" id="ARBA00004651"/>
    </source>
</evidence>
<gene>
    <name evidence="8" type="ORF">A3G31_07865</name>
</gene>
<dbReference type="AlphaFoldDB" id="A0A1F7SJJ5"/>
<keyword evidence="5 6" id="KW-0472">Membrane</keyword>
<keyword evidence="2" id="KW-1003">Cell membrane</keyword>
<evidence type="ECO:0000256" key="6">
    <source>
        <dbReference type="SAM" id="Phobius"/>
    </source>
</evidence>
<comment type="caution">
    <text evidence="8">The sequence shown here is derived from an EMBL/GenBank/DDBJ whole genome shotgun (WGS) entry which is preliminary data.</text>
</comment>
<dbReference type="Proteomes" id="UP000178082">
    <property type="component" value="Unassembled WGS sequence"/>
</dbReference>
<evidence type="ECO:0000259" key="7">
    <source>
        <dbReference type="Pfam" id="PF09335"/>
    </source>
</evidence>
<protein>
    <recommendedName>
        <fullName evidence="7">VTT domain-containing protein</fullName>
    </recommendedName>
</protein>
<evidence type="ECO:0000256" key="3">
    <source>
        <dbReference type="ARBA" id="ARBA00022692"/>
    </source>
</evidence>
<dbReference type="PANTHER" id="PTHR42709">
    <property type="entry name" value="ALKALINE PHOSPHATASE LIKE PROTEIN"/>
    <property type="match status" value="1"/>
</dbReference>
<organism evidence="8 9">
    <name type="scientific">Candidatus Schekmanbacteria bacterium RIFCSPLOWO2_12_FULL_38_15</name>
    <dbReference type="NCBI Taxonomy" id="1817883"/>
    <lineage>
        <taxon>Bacteria</taxon>
        <taxon>Candidatus Schekmaniibacteriota</taxon>
    </lineage>
</organism>
<evidence type="ECO:0000313" key="9">
    <source>
        <dbReference type="Proteomes" id="UP000178082"/>
    </source>
</evidence>
<proteinExistence type="predicted"/>
<evidence type="ECO:0000313" key="8">
    <source>
        <dbReference type="EMBL" id="OGL53408.1"/>
    </source>
</evidence>
<name>A0A1F7SJJ5_9BACT</name>
<evidence type="ECO:0000256" key="2">
    <source>
        <dbReference type="ARBA" id="ARBA00022475"/>
    </source>
</evidence>
<dbReference type="Pfam" id="PF09335">
    <property type="entry name" value="VTT_dom"/>
    <property type="match status" value="1"/>
</dbReference>
<accession>A0A1F7SJJ5</accession>
<feature type="transmembrane region" description="Helical" evidence="6">
    <location>
        <begin position="151"/>
        <end position="173"/>
    </location>
</feature>
<feature type="transmembrane region" description="Helical" evidence="6">
    <location>
        <begin position="185"/>
        <end position="206"/>
    </location>
</feature>
<keyword evidence="4 6" id="KW-1133">Transmembrane helix</keyword>
<keyword evidence="3 6" id="KW-0812">Transmembrane</keyword>
<dbReference type="PANTHER" id="PTHR42709:SF6">
    <property type="entry name" value="UNDECAPRENYL PHOSPHATE TRANSPORTER A"/>
    <property type="match status" value="1"/>
</dbReference>
<dbReference type="STRING" id="1817883.A3G31_07865"/>
<reference evidence="8 9" key="1">
    <citation type="journal article" date="2016" name="Nat. Commun.">
        <title>Thousands of microbial genomes shed light on interconnected biogeochemical processes in an aquifer system.</title>
        <authorList>
            <person name="Anantharaman K."/>
            <person name="Brown C.T."/>
            <person name="Hug L.A."/>
            <person name="Sharon I."/>
            <person name="Castelle C.J."/>
            <person name="Probst A.J."/>
            <person name="Thomas B.C."/>
            <person name="Singh A."/>
            <person name="Wilkins M.J."/>
            <person name="Karaoz U."/>
            <person name="Brodie E.L."/>
            <person name="Williams K.H."/>
            <person name="Hubbard S.S."/>
            <person name="Banfield J.F."/>
        </authorList>
    </citation>
    <scope>NUCLEOTIDE SEQUENCE [LARGE SCALE GENOMIC DNA]</scope>
</reference>
<feature type="domain" description="VTT" evidence="7">
    <location>
        <begin position="35"/>
        <end position="169"/>
    </location>
</feature>
<feature type="transmembrane region" description="Helical" evidence="6">
    <location>
        <begin position="55"/>
        <end position="76"/>
    </location>
</feature>
<evidence type="ECO:0000256" key="5">
    <source>
        <dbReference type="ARBA" id="ARBA00023136"/>
    </source>
</evidence>
<dbReference type="GO" id="GO:0005886">
    <property type="term" value="C:plasma membrane"/>
    <property type="evidence" value="ECO:0007669"/>
    <property type="project" value="UniProtKB-SubCell"/>
</dbReference>
<sequence length="213" mass="24322">MSLDNLFSFIIQNENILGYSILFISSVIEYVFPPFPGDTVTLFGAFLVAARGWNFFWVFSAATLGSVAGSSIDYMLGYRIKRWREGKIDPENHISRKGSKLLTKERFDFIKEKIDSYGPAYIILNRFMPGIRAFFFLAAGLAEMNFLSVMFYNLISVILWNLGIIYIGILIGANWSRLLVIFKTYSQVVSALIVIVVIFILARFFIKKKMGKK</sequence>
<dbReference type="EMBL" id="MGDI01000025">
    <property type="protein sequence ID" value="OGL53408.1"/>
    <property type="molecule type" value="Genomic_DNA"/>
</dbReference>
<feature type="transmembrane region" description="Helical" evidence="6">
    <location>
        <begin position="16"/>
        <end position="35"/>
    </location>
</feature>
<dbReference type="InterPro" id="IPR051311">
    <property type="entry name" value="DedA_domain"/>
</dbReference>
<evidence type="ECO:0000256" key="4">
    <source>
        <dbReference type="ARBA" id="ARBA00022989"/>
    </source>
</evidence>
<dbReference type="InterPro" id="IPR032816">
    <property type="entry name" value="VTT_dom"/>
</dbReference>